<evidence type="ECO:0000256" key="4">
    <source>
        <dbReference type="ARBA" id="ARBA00022568"/>
    </source>
</evidence>
<keyword evidence="9 19" id="KW-1133">Transmembrane helix</keyword>
<dbReference type="STRING" id="98765.A0A2R6P5B1"/>
<evidence type="ECO:0000256" key="18">
    <source>
        <dbReference type="SAM" id="MobiDB-lite"/>
    </source>
</evidence>
<keyword evidence="5" id="KW-0107">Calcium channel</keyword>
<evidence type="ECO:0000256" key="15">
    <source>
        <dbReference type="ARBA" id="ARBA00044966"/>
    </source>
</evidence>
<evidence type="ECO:0000256" key="3">
    <source>
        <dbReference type="ARBA" id="ARBA00022448"/>
    </source>
</evidence>
<dbReference type="EMBL" id="MLYV02000532">
    <property type="protein sequence ID" value="PSR85528.1"/>
    <property type="molecule type" value="Genomic_DNA"/>
</dbReference>
<dbReference type="PANTHER" id="PTHR13462:SF10">
    <property type="entry name" value="CALCIUM UNIPORTER PROTEIN, MITOCHONDRIAL"/>
    <property type="match status" value="1"/>
</dbReference>
<evidence type="ECO:0000256" key="1">
    <source>
        <dbReference type="ARBA" id="ARBA00004448"/>
    </source>
</evidence>
<evidence type="ECO:0000259" key="20">
    <source>
        <dbReference type="Pfam" id="PF04678"/>
    </source>
</evidence>
<evidence type="ECO:0000313" key="22">
    <source>
        <dbReference type="Proteomes" id="UP000186601"/>
    </source>
</evidence>
<evidence type="ECO:0000256" key="17">
    <source>
        <dbReference type="ARBA" id="ARBA00045938"/>
    </source>
</evidence>
<proteinExistence type="inferred from homology"/>
<dbReference type="InterPro" id="IPR039055">
    <property type="entry name" value="MCU_fam"/>
</dbReference>
<evidence type="ECO:0000256" key="9">
    <source>
        <dbReference type="ARBA" id="ARBA00022989"/>
    </source>
</evidence>
<feature type="region of interest" description="Disordered" evidence="18">
    <location>
        <begin position="371"/>
        <end position="416"/>
    </location>
</feature>
<comment type="subunit">
    <text evidence="15">Homotetramer, assembles in a dimer or dimers configuration with two interfaces.</text>
</comment>
<organism evidence="21 22">
    <name type="scientific">Hermanssonia centrifuga</name>
    <dbReference type="NCBI Taxonomy" id="98765"/>
    <lineage>
        <taxon>Eukaryota</taxon>
        <taxon>Fungi</taxon>
        <taxon>Dikarya</taxon>
        <taxon>Basidiomycota</taxon>
        <taxon>Agaricomycotina</taxon>
        <taxon>Agaricomycetes</taxon>
        <taxon>Polyporales</taxon>
        <taxon>Meruliaceae</taxon>
        <taxon>Hermanssonia</taxon>
    </lineage>
</organism>
<comment type="catalytic activity">
    <reaction evidence="14">
        <text>Ca(2+)(in) = Ca(2+)(out)</text>
        <dbReference type="Rhea" id="RHEA:29671"/>
        <dbReference type="ChEBI" id="CHEBI:29108"/>
    </reaction>
</comment>
<comment type="caution">
    <text evidence="21">The sequence shown here is derived from an EMBL/GenBank/DDBJ whole genome shotgun (WGS) entry which is preliminary data.</text>
</comment>
<keyword evidence="3" id="KW-0813">Transport</keyword>
<reference evidence="21 22" key="1">
    <citation type="submission" date="2018-02" db="EMBL/GenBank/DDBJ databases">
        <title>Genome sequence of the basidiomycete white-rot fungus Phlebia centrifuga.</title>
        <authorList>
            <person name="Granchi Z."/>
            <person name="Peng M."/>
            <person name="de Vries R.P."/>
            <person name="Hilden K."/>
            <person name="Makela M.R."/>
            <person name="Grigoriev I."/>
            <person name="Riley R."/>
        </authorList>
    </citation>
    <scope>NUCLEOTIDE SEQUENCE [LARGE SCALE GENOMIC DNA]</scope>
    <source>
        <strain evidence="21 22">FBCC195</strain>
    </source>
</reference>
<feature type="transmembrane region" description="Helical" evidence="19">
    <location>
        <begin position="297"/>
        <end position="314"/>
    </location>
</feature>
<evidence type="ECO:0000256" key="7">
    <source>
        <dbReference type="ARBA" id="ARBA00022792"/>
    </source>
</evidence>
<evidence type="ECO:0000256" key="12">
    <source>
        <dbReference type="ARBA" id="ARBA00023136"/>
    </source>
</evidence>
<keyword evidence="12 19" id="KW-0472">Membrane</keyword>
<dbReference type="Pfam" id="PF04678">
    <property type="entry name" value="MCU"/>
    <property type="match status" value="1"/>
</dbReference>
<dbReference type="AlphaFoldDB" id="A0A2R6P5B1"/>
<sequence>MFLLFGPLSRTLVPRYIRPPKHVSPLYSTRRCLATLSRENENINVVHSRFLAEGSTKAKWKNGSPATGSDGLDSAADDADHVSEGKGAQALMSDCSVLAMCGIASYSKVANEFVGKLSPTSSHLFKLIIPMDKLLLRDESHPGLPTVFLLHPSQPLSHISRLIASSLAPETPSISFRSASPHGKRLEWSDSTDVGDFIRDAARANVFEVHIQGNEERIVQIEVPTFEDRTRFLRRKLGLVERDLQEMDNLKKHCDDEARRGARRMAVGGLGMLVVYWGTVARLTFWDLGWDVMEPVTYLSGLSMVILGYLWFLYQGREVSYTSVLDRSVSTRRYALYESRGFDIDRWIELVSEAKTLRKEISKIAEDYDERRWTDQDDERDAKQAQADEEVKEVRETTKQAESSSNEADEKDKGKG</sequence>
<name>A0A2R6P5B1_9APHY</name>
<comment type="similarity">
    <text evidence="2">Belongs to the MCU (TC 1.A.77) family.</text>
</comment>
<dbReference type="OrthoDB" id="278338at2759"/>
<evidence type="ECO:0000256" key="5">
    <source>
        <dbReference type="ARBA" id="ARBA00022673"/>
    </source>
</evidence>
<evidence type="ECO:0000256" key="2">
    <source>
        <dbReference type="ARBA" id="ARBA00005653"/>
    </source>
</evidence>
<comment type="function">
    <text evidence="17">Highly selective calcium channel localized to the inner mitochondrial membrane, which mediates calcium uptake into the mitochondrial matrix. Mitochondrial calcium homeostasis plays key roles in cellular physiology and regulates ATP production, cytoplasmic calcium signals and activation of cell death pathways. Sufficient to operate as a pore-forming channel without the need of calcium-sensor or auxiliary subunit.</text>
</comment>
<keyword evidence="8" id="KW-0106">Calcium</keyword>
<evidence type="ECO:0000313" key="21">
    <source>
        <dbReference type="EMBL" id="PSR85528.1"/>
    </source>
</evidence>
<evidence type="ECO:0000256" key="19">
    <source>
        <dbReference type="SAM" id="Phobius"/>
    </source>
</evidence>
<keyword evidence="11" id="KW-0496">Mitochondrion</keyword>
<feature type="domain" description="Calcium uniporter protein C-terminal" evidence="20">
    <location>
        <begin position="226"/>
        <end position="350"/>
    </location>
</feature>
<evidence type="ECO:0000256" key="8">
    <source>
        <dbReference type="ARBA" id="ARBA00022837"/>
    </source>
</evidence>
<dbReference type="Proteomes" id="UP000186601">
    <property type="component" value="Unassembled WGS sequence"/>
</dbReference>
<feature type="region of interest" description="Disordered" evidence="18">
    <location>
        <begin position="58"/>
        <end position="79"/>
    </location>
</feature>
<keyword evidence="7" id="KW-0999">Mitochondrion inner membrane</keyword>
<protein>
    <recommendedName>
        <fullName evidence="16">Calcium uniporter protein, mitochondrial</fullName>
    </recommendedName>
</protein>
<dbReference type="GO" id="GO:0036444">
    <property type="term" value="P:calcium import into the mitochondrion"/>
    <property type="evidence" value="ECO:0007669"/>
    <property type="project" value="TreeGrafter"/>
</dbReference>
<keyword evidence="22" id="KW-1185">Reference proteome</keyword>
<keyword evidence="13" id="KW-0407">Ion channel</keyword>
<keyword evidence="4" id="KW-0109">Calcium transport</keyword>
<evidence type="ECO:0000256" key="6">
    <source>
        <dbReference type="ARBA" id="ARBA00022692"/>
    </source>
</evidence>
<feature type="compositionally biased region" description="Basic and acidic residues" evidence="18">
    <location>
        <begin position="371"/>
        <end position="383"/>
    </location>
</feature>
<keyword evidence="10" id="KW-0406">Ion transport</keyword>
<dbReference type="InterPro" id="IPR006769">
    <property type="entry name" value="MCU_C"/>
</dbReference>
<dbReference type="GO" id="GO:1990246">
    <property type="term" value="C:uniplex complex"/>
    <property type="evidence" value="ECO:0007669"/>
    <property type="project" value="TreeGrafter"/>
</dbReference>
<evidence type="ECO:0000256" key="10">
    <source>
        <dbReference type="ARBA" id="ARBA00023065"/>
    </source>
</evidence>
<evidence type="ECO:0000256" key="11">
    <source>
        <dbReference type="ARBA" id="ARBA00023128"/>
    </source>
</evidence>
<keyword evidence="6 19" id="KW-0812">Transmembrane</keyword>
<feature type="transmembrane region" description="Helical" evidence="19">
    <location>
        <begin position="265"/>
        <end position="285"/>
    </location>
</feature>
<dbReference type="GO" id="GO:0051560">
    <property type="term" value="P:mitochondrial calcium ion homeostasis"/>
    <property type="evidence" value="ECO:0007669"/>
    <property type="project" value="InterPro"/>
</dbReference>
<accession>A0A2R6P5B1</accession>
<dbReference type="PANTHER" id="PTHR13462">
    <property type="entry name" value="CALCIUM UNIPORTER PROTEIN, MITOCHONDRIAL"/>
    <property type="match status" value="1"/>
</dbReference>
<evidence type="ECO:0000256" key="13">
    <source>
        <dbReference type="ARBA" id="ARBA00023303"/>
    </source>
</evidence>
<gene>
    <name evidence="21" type="ORF">PHLCEN_2v5419</name>
</gene>
<dbReference type="GO" id="GO:0015292">
    <property type="term" value="F:uniporter activity"/>
    <property type="evidence" value="ECO:0007669"/>
    <property type="project" value="TreeGrafter"/>
</dbReference>
<dbReference type="GO" id="GO:0005262">
    <property type="term" value="F:calcium channel activity"/>
    <property type="evidence" value="ECO:0007669"/>
    <property type="project" value="UniProtKB-KW"/>
</dbReference>
<evidence type="ECO:0000256" key="16">
    <source>
        <dbReference type="ARBA" id="ARBA00044981"/>
    </source>
</evidence>
<comment type="subcellular location">
    <subcellularLocation>
        <location evidence="1">Mitochondrion inner membrane</location>
        <topology evidence="1">Multi-pass membrane protein</topology>
    </subcellularLocation>
</comment>
<evidence type="ECO:0000256" key="14">
    <source>
        <dbReference type="ARBA" id="ARBA00036634"/>
    </source>
</evidence>